<dbReference type="Gramene" id="EFJ04952">
    <property type="protein sequence ID" value="EFJ04952"/>
    <property type="gene ID" value="SELMODRAFT_449275"/>
</dbReference>
<dbReference type="PANTHER" id="PTHR31717">
    <property type="entry name" value="ZINC FINGER PROTEIN CONSTANS-LIKE 10"/>
    <property type="match status" value="1"/>
</dbReference>
<protein>
    <submittedName>
        <fullName evidence="12">Uncharacterized protein</fullName>
    </submittedName>
</protein>
<dbReference type="Pfam" id="PF00643">
    <property type="entry name" value="zf-B_box"/>
    <property type="match status" value="1"/>
</dbReference>
<dbReference type="HOGENOM" id="CLU_028225_0_1_1"/>
<dbReference type="InParanoid" id="D8TEI9"/>
<evidence type="ECO:0000256" key="7">
    <source>
        <dbReference type="PROSITE-ProRule" id="PRU00024"/>
    </source>
</evidence>
<accession>D8TEI9</accession>
<reference evidence="12 13" key="1">
    <citation type="journal article" date="2011" name="Science">
        <title>The Selaginella genome identifies genetic changes associated with the evolution of vascular plants.</title>
        <authorList>
            <person name="Banks J.A."/>
            <person name="Nishiyama T."/>
            <person name="Hasebe M."/>
            <person name="Bowman J.L."/>
            <person name="Gribskov M."/>
            <person name="dePamphilis C."/>
            <person name="Albert V.A."/>
            <person name="Aono N."/>
            <person name="Aoyama T."/>
            <person name="Ambrose B.A."/>
            <person name="Ashton N.W."/>
            <person name="Axtell M.J."/>
            <person name="Barker E."/>
            <person name="Barker M.S."/>
            <person name="Bennetzen J.L."/>
            <person name="Bonawitz N.D."/>
            <person name="Chapple C."/>
            <person name="Cheng C."/>
            <person name="Correa L.G."/>
            <person name="Dacre M."/>
            <person name="DeBarry J."/>
            <person name="Dreyer I."/>
            <person name="Elias M."/>
            <person name="Engstrom E.M."/>
            <person name="Estelle M."/>
            <person name="Feng L."/>
            <person name="Finet C."/>
            <person name="Floyd S.K."/>
            <person name="Frommer W.B."/>
            <person name="Fujita T."/>
            <person name="Gramzow L."/>
            <person name="Gutensohn M."/>
            <person name="Harholt J."/>
            <person name="Hattori M."/>
            <person name="Heyl A."/>
            <person name="Hirai T."/>
            <person name="Hiwatashi Y."/>
            <person name="Ishikawa M."/>
            <person name="Iwata M."/>
            <person name="Karol K.G."/>
            <person name="Koehler B."/>
            <person name="Kolukisaoglu U."/>
            <person name="Kubo M."/>
            <person name="Kurata T."/>
            <person name="Lalonde S."/>
            <person name="Li K."/>
            <person name="Li Y."/>
            <person name="Litt A."/>
            <person name="Lyons E."/>
            <person name="Manning G."/>
            <person name="Maruyama T."/>
            <person name="Michael T.P."/>
            <person name="Mikami K."/>
            <person name="Miyazaki S."/>
            <person name="Morinaga S."/>
            <person name="Murata T."/>
            <person name="Mueller-Roeber B."/>
            <person name="Nelson D.R."/>
            <person name="Obara M."/>
            <person name="Oguri Y."/>
            <person name="Olmstead R.G."/>
            <person name="Onodera N."/>
            <person name="Petersen B.L."/>
            <person name="Pils B."/>
            <person name="Prigge M."/>
            <person name="Rensing S.A."/>
            <person name="Riano-Pachon D.M."/>
            <person name="Roberts A.W."/>
            <person name="Sato Y."/>
            <person name="Scheller H.V."/>
            <person name="Schulz B."/>
            <person name="Schulz C."/>
            <person name="Shakirov E.V."/>
            <person name="Shibagaki N."/>
            <person name="Shinohara N."/>
            <person name="Shippen D.E."/>
            <person name="Soerensen I."/>
            <person name="Sotooka R."/>
            <person name="Sugimoto N."/>
            <person name="Sugita M."/>
            <person name="Sumikawa N."/>
            <person name="Tanurdzic M."/>
            <person name="Theissen G."/>
            <person name="Ulvskov P."/>
            <person name="Wakazuki S."/>
            <person name="Weng J.K."/>
            <person name="Willats W.W."/>
            <person name="Wipf D."/>
            <person name="Wolf P.G."/>
            <person name="Yang L."/>
            <person name="Zimmer A.D."/>
            <person name="Zhu Q."/>
            <person name="Mitros T."/>
            <person name="Hellsten U."/>
            <person name="Loque D."/>
            <person name="Otillar R."/>
            <person name="Salamov A."/>
            <person name="Schmutz J."/>
            <person name="Shapiro H."/>
            <person name="Lindquist E."/>
            <person name="Lucas S."/>
            <person name="Rokhsar D."/>
            <person name="Grigoriev I.V."/>
        </authorList>
    </citation>
    <scope>NUCLEOTIDE SEQUENCE [LARGE SCALE GENOMIC DNA]</scope>
</reference>
<comment type="subcellular location">
    <subcellularLocation>
        <location evidence="1 8">Nucleus</location>
    </subcellularLocation>
</comment>
<dbReference type="OMA" id="PECSNVA"/>
<dbReference type="GO" id="GO:0006355">
    <property type="term" value="P:regulation of DNA-templated transcription"/>
    <property type="evidence" value="ECO:0007669"/>
    <property type="project" value="UniProtKB-ARBA"/>
</dbReference>
<evidence type="ECO:0000256" key="2">
    <source>
        <dbReference type="ARBA" id="ARBA00010024"/>
    </source>
</evidence>
<keyword evidence="4" id="KW-0677">Repeat</keyword>
<gene>
    <name evidence="12" type="ORF">SELMODRAFT_449275</name>
</gene>
<evidence type="ECO:0000256" key="8">
    <source>
        <dbReference type="PROSITE-ProRule" id="PRU00357"/>
    </source>
</evidence>
<proteinExistence type="inferred from homology"/>
<dbReference type="EMBL" id="GL377743">
    <property type="protein sequence ID" value="EFJ04952.1"/>
    <property type="molecule type" value="Genomic_DNA"/>
</dbReference>
<keyword evidence="7" id="KW-0863">Zinc-finger</keyword>
<evidence type="ECO:0000313" key="12">
    <source>
        <dbReference type="EMBL" id="EFJ04952.1"/>
    </source>
</evidence>
<dbReference type="Pfam" id="PF06203">
    <property type="entry name" value="CCT"/>
    <property type="match status" value="1"/>
</dbReference>
<feature type="domain" description="CCT" evidence="11">
    <location>
        <begin position="396"/>
        <end position="438"/>
    </location>
</feature>
<dbReference type="FunCoup" id="D8TEI9">
    <property type="interactions" value="120"/>
</dbReference>
<dbReference type="PROSITE" id="PS51017">
    <property type="entry name" value="CCT"/>
    <property type="match status" value="1"/>
</dbReference>
<dbReference type="OrthoDB" id="153872at2759"/>
<evidence type="ECO:0000259" key="11">
    <source>
        <dbReference type="PROSITE" id="PS51017"/>
    </source>
</evidence>
<name>D8TEI9_SELML</name>
<dbReference type="InterPro" id="IPR010402">
    <property type="entry name" value="CCT_domain"/>
</dbReference>
<evidence type="ECO:0000259" key="10">
    <source>
        <dbReference type="PROSITE" id="PS50119"/>
    </source>
</evidence>
<keyword evidence="13" id="KW-1185">Reference proteome</keyword>
<evidence type="ECO:0000256" key="5">
    <source>
        <dbReference type="ARBA" id="ARBA00022833"/>
    </source>
</evidence>
<keyword evidence="6 8" id="KW-0539">Nucleus</keyword>
<dbReference type="AlphaFoldDB" id="D8TEI9"/>
<dbReference type="GO" id="GO:0008270">
    <property type="term" value="F:zinc ion binding"/>
    <property type="evidence" value="ECO:0007669"/>
    <property type="project" value="UniProtKB-KW"/>
</dbReference>
<comment type="similarity">
    <text evidence="2">Belongs to the CONSTANS family.</text>
</comment>
<feature type="domain" description="B box-type" evidence="10">
    <location>
        <begin position="1"/>
        <end position="47"/>
    </location>
</feature>
<dbReference type="PANTHER" id="PTHR31717:SF45">
    <property type="entry name" value="ZINC FINGER PROTEIN CONSTANS-LIKE 14-RELATED"/>
    <property type="match status" value="1"/>
</dbReference>
<keyword evidence="5" id="KW-0862">Zinc</keyword>
<dbReference type="InterPro" id="IPR049808">
    <property type="entry name" value="CONSTANS-like_Bbox1"/>
</dbReference>
<feature type="region of interest" description="Disordered" evidence="9">
    <location>
        <begin position="191"/>
        <end position="210"/>
    </location>
</feature>
<evidence type="ECO:0000313" key="13">
    <source>
        <dbReference type="Proteomes" id="UP000001514"/>
    </source>
</evidence>
<sequence length="453" mass="49167">MERPCDFCGDERATVYCKADAALLCLSCDRNVHEANALSRRHSRTLVCDMCVVQPAVVRCGAESKAFCQACDGKRHAEYRAMHHKRRAIVSYTGCPSSAELARLWYCDVSDEPGSGSGSGNGSGKGSTSKSLETLQGWLPASSQSQQQLHHPSTPQSREKKIFQQLMILQSRPPQQALGHQQREKAITQAQTLMPPPPPRPSTSSSSGVAEIQNQTAQLGLHSPSSKPESGEIFPQQGENAWKAASPDQQLWNNAQDMGIDDICKALTADDVNVFDNYEDLFLSAQDAAGTPFQDIGIACPSMAPAMSSKSMQNGCSSMDTANSLQSDASESACRGPFHPAAAAGNVQFSPRPACSSGVSGDSSGTEYADCASVFYAAGELWSSTSSDPAAASEARGNAMLRYKEKRKTRKYEKRIRYESRKTRADTRRRIKGRFVKAGQVYDYDPLSTTRSY</sequence>
<dbReference type="KEGG" id="smo:SELMODRAFT_449275"/>
<dbReference type="CDD" id="cd19821">
    <property type="entry name" value="Bbox1_BBX-like"/>
    <property type="match status" value="1"/>
</dbReference>
<dbReference type="InterPro" id="IPR000315">
    <property type="entry name" value="Znf_B-box"/>
</dbReference>
<dbReference type="SMART" id="SM00336">
    <property type="entry name" value="BBOX"/>
    <property type="match status" value="1"/>
</dbReference>
<organism evidence="13">
    <name type="scientific">Selaginella moellendorffii</name>
    <name type="common">Spikemoss</name>
    <dbReference type="NCBI Taxonomy" id="88036"/>
    <lineage>
        <taxon>Eukaryota</taxon>
        <taxon>Viridiplantae</taxon>
        <taxon>Streptophyta</taxon>
        <taxon>Embryophyta</taxon>
        <taxon>Tracheophyta</taxon>
        <taxon>Lycopodiopsida</taxon>
        <taxon>Selaginellales</taxon>
        <taxon>Selaginellaceae</taxon>
        <taxon>Selaginella</taxon>
    </lineage>
</organism>
<keyword evidence="3" id="KW-0479">Metal-binding</keyword>
<evidence type="ECO:0000256" key="4">
    <source>
        <dbReference type="ARBA" id="ARBA00022737"/>
    </source>
</evidence>
<dbReference type="Proteomes" id="UP000001514">
    <property type="component" value="Unassembled WGS sequence"/>
</dbReference>
<dbReference type="eggNOG" id="ENOG502QUBA">
    <property type="taxonomic scope" value="Eukaryota"/>
</dbReference>
<evidence type="ECO:0000256" key="1">
    <source>
        <dbReference type="ARBA" id="ARBA00004123"/>
    </source>
</evidence>
<dbReference type="PROSITE" id="PS50119">
    <property type="entry name" value="ZF_BBOX"/>
    <property type="match status" value="1"/>
</dbReference>
<evidence type="ECO:0000256" key="6">
    <source>
        <dbReference type="ARBA" id="ARBA00023242"/>
    </source>
</evidence>
<evidence type="ECO:0000256" key="3">
    <source>
        <dbReference type="ARBA" id="ARBA00022723"/>
    </source>
</evidence>
<evidence type="ECO:0000256" key="9">
    <source>
        <dbReference type="SAM" id="MobiDB-lite"/>
    </source>
</evidence>
<dbReference type="GO" id="GO:0005634">
    <property type="term" value="C:nucleus"/>
    <property type="evidence" value="ECO:0007669"/>
    <property type="project" value="UniProtKB-SubCell"/>
</dbReference>